<dbReference type="InterPro" id="IPR019776">
    <property type="entry name" value="Flagellar_basal_body_rod_CS"/>
</dbReference>
<reference evidence="9 10" key="1">
    <citation type="submission" date="2018-04" db="EMBL/GenBank/DDBJ databases">
        <title>Genomic Encyclopedia of Archaeal and Bacterial Type Strains, Phase II (KMG-II): from individual species to whole genera.</title>
        <authorList>
            <person name="Goeker M."/>
        </authorList>
    </citation>
    <scope>NUCLEOTIDE SEQUENCE [LARGE SCALE GENOMIC DNA]</scope>
    <source>
        <strain evidence="9 10">DSM 23382</strain>
    </source>
</reference>
<keyword evidence="10" id="KW-1185">Reference proteome</keyword>
<evidence type="ECO:0000256" key="1">
    <source>
        <dbReference type="ARBA" id="ARBA00004117"/>
    </source>
</evidence>
<comment type="subcellular location">
    <subcellularLocation>
        <location evidence="1 6">Bacterial flagellum basal body</location>
    </subcellularLocation>
</comment>
<accession>A0A2T5VDF9</accession>
<comment type="subunit">
    <text evidence="5 6">The basal body constitutes a major portion of the flagellar organelle and consists of four rings (L,P,S, and M) mounted on a central rod. The rod consists of about 26 subunits of FlgG in the distal portion, and FlgB, FlgC and FlgF are thought to build up the proximal portion of the rod with about 6 subunits each.</text>
</comment>
<dbReference type="InterPro" id="IPR006299">
    <property type="entry name" value="FlgC"/>
</dbReference>
<dbReference type="Proteomes" id="UP000244081">
    <property type="component" value="Unassembled WGS sequence"/>
</dbReference>
<dbReference type="GO" id="GO:0071978">
    <property type="term" value="P:bacterial-type flagellum-dependent swarming motility"/>
    <property type="evidence" value="ECO:0007669"/>
    <property type="project" value="TreeGrafter"/>
</dbReference>
<evidence type="ECO:0000259" key="7">
    <source>
        <dbReference type="Pfam" id="PF00460"/>
    </source>
</evidence>
<evidence type="ECO:0000313" key="9">
    <source>
        <dbReference type="EMBL" id="PTW61766.1"/>
    </source>
</evidence>
<evidence type="ECO:0000256" key="6">
    <source>
        <dbReference type="RuleBase" id="RU362062"/>
    </source>
</evidence>
<dbReference type="PROSITE" id="PS00588">
    <property type="entry name" value="FLAGELLA_BB_ROD"/>
    <property type="match status" value="1"/>
</dbReference>
<keyword evidence="9" id="KW-0966">Cell projection</keyword>
<feature type="domain" description="Flagellar basal body rod protein N-terminal" evidence="7">
    <location>
        <begin position="9"/>
        <end position="32"/>
    </location>
</feature>
<dbReference type="EMBL" id="QAYG01000002">
    <property type="protein sequence ID" value="PTW61766.1"/>
    <property type="molecule type" value="Genomic_DNA"/>
</dbReference>
<evidence type="ECO:0000256" key="3">
    <source>
        <dbReference type="ARBA" id="ARBA00017941"/>
    </source>
</evidence>
<dbReference type="Pfam" id="PF06429">
    <property type="entry name" value="Flg_bbr_C"/>
    <property type="match status" value="1"/>
</dbReference>
<dbReference type="PANTHER" id="PTHR30435">
    <property type="entry name" value="FLAGELLAR PROTEIN"/>
    <property type="match status" value="1"/>
</dbReference>
<gene>
    <name evidence="9" type="ORF">C8N35_102482</name>
</gene>
<keyword evidence="9" id="KW-0282">Flagellum</keyword>
<dbReference type="InterPro" id="IPR001444">
    <property type="entry name" value="Flag_bb_rod_N"/>
</dbReference>
<evidence type="ECO:0000256" key="2">
    <source>
        <dbReference type="ARBA" id="ARBA00009677"/>
    </source>
</evidence>
<name>A0A2T5VDF9_9HYPH</name>
<evidence type="ECO:0000313" key="10">
    <source>
        <dbReference type="Proteomes" id="UP000244081"/>
    </source>
</evidence>
<proteinExistence type="inferred from homology"/>
<comment type="similarity">
    <text evidence="2">Belongs to the flagella basal body rod proteins family.</text>
</comment>
<keyword evidence="9" id="KW-0969">Cilium</keyword>
<feature type="domain" description="Flagellar basal-body/hook protein C-terminal" evidence="8">
    <location>
        <begin position="90"/>
        <end position="132"/>
    </location>
</feature>
<evidence type="ECO:0000256" key="5">
    <source>
        <dbReference type="ARBA" id="ARBA00025933"/>
    </source>
</evidence>
<comment type="caution">
    <text evidence="9">The sequence shown here is derived from an EMBL/GenBank/DDBJ whole genome shotgun (WGS) entry which is preliminary data.</text>
</comment>
<keyword evidence="4 6" id="KW-0975">Bacterial flagellum</keyword>
<dbReference type="OrthoDB" id="9813951at2"/>
<organism evidence="9 10">
    <name type="scientific">Breoghania corrubedonensis</name>
    <dbReference type="NCBI Taxonomy" id="665038"/>
    <lineage>
        <taxon>Bacteria</taxon>
        <taxon>Pseudomonadati</taxon>
        <taxon>Pseudomonadota</taxon>
        <taxon>Alphaproteobacteria</taxon>
        <taxon>Hyphomicrobiales</taxon>
        <taxon>Stappiaceae</taxon>
        <taxon>Breoghania</taxon>
    </lineage>
</organism>
<dbReference type="RefSeq" id="WP_107989596.1">
    <property type="nucleotide sequence ID" value="NZ_QAYG01000002.1"/>
</dbReference>
<evidence type="ECO:0000256" key="4">
    <source>
        <dbReference type="ARBA" id="ARBA00023143"/>
    </source>
</evidence>
<evidence type="ECO:0000259" key="8">
    <source>
        <dbReference type="Pfam" id="PF06429"/>
    </source>
</evidence>
<dbReference type="Pfam" id="PF00460">
    <property type="entry name" value="Flg_bb_rod"/>
    <property type="match status" value="1"/>
</dbReference>
<sequence length="136" mass="15425">MDFLKSLMIAASGLKAQSGRMRVIAENIANADSIGRTPDEDPYRRKIATFQSRLDRELDAKTVQLGRIQEDRSDFKTRYEPGNPAADADGNVRLPNVDTLIETVDMREAQRSYEANLNVIQSTRRMLQRTIDILRA</sequence>
<dbReference type="PANTHER" id="PTHR30435:SF2">
    <property type="entry name" value="FLAGELLAR BASAL-BODY ROD PROTEIN FLGC"/>
    <property type="match status" value="1"/>
</dbReference>
<dbReference type="GO" id="GO:0030694">
    <property type="term" value="C:bacterial-type flagellum basal body, rod"/>
    <property type="evidence" value="ECO:0007669"/>
    <property type="project" value="UniProtKB-UniRule"/>
</dbReference>
<dbReference type="InterPro" id="IPR010930">
    <property type="entry name" value="Flg_bb/hook_C_dom"/>
</dbReference>
<protein>
    <recommendedName>
        <fullName evidence="3 6">Flagellar basal-body rod protein FlgC</fullName>
    </recommendedName>
</protein>
<dbReference type="NCBIfam" id="TIGR01395">
    <property type="entry name" value="FlgC"/>
    <property type="match status" value="1"/>
</dbReference>
<dbReference type="AlphaFoldDB" id="A0A2T5VDF9"/>